<feature type="transmembrane region" description="Helical" evidence="1">
    <location>
        <begin position="6"/>
        <end position="28"/>
    </location>
</feature>
<keyword evidence="1" id="KW-0812">Transmembrane</keyword>
<gene>
    <name evidence="2" type="primary">gspN</name>
    <name evidence="2" type="ORF">JFN93_18140</name>
</gene>
<comment type="caution">
    <text evidence="2">The sequence shown here is derived from an EMBL/GenBank/DDBJ whole genome shotgun (WGS) entry which is preliminary data.</text>
</comment>
<keyword evidence="1" id="KW-1133">Transmembrane helix</keyword>
<evidence type="ECO:0000313" key="2">
    <source>
        <dbReference type="EMBL" id="MBJ6726637.1"/>
    </source>
</evidence>
<dbReference type="Proteomes" id="UP000636888">
    <property type="component" value="Unassembled WGS sequence"/>
</dbReference>
<dbReference type="InterPro" id="IPR030925">
    <property type="entry name" value="T2SS_GspN_Lepto"/>
</dbReference>
<sequence length="278" mass="29551">MKGRALYLVCGIPAGVVLFVLLTVWFIPNDAIMGLMQRGAENAGYTLAFTGFGKRPPLAVKADAMELTSAKGPLLKLTQVKAGLEILPLFTGKVRLGYQGRIGAGEVRGDVDLGKGKGWGIEGSKIRLEDIPFFTSVAGAQAKGELKLQGRVADKKGAPAGELQLQVSGAELAGVKIGEMPLPDAKYRDVRGALGIDGGVAHLKSFTLDGDGIYVRLKGDVPLAQPAGNSVLNLTLEMMPRPEFLERQKFIFLVLLKYQTSPGAYTIPIRGTLAHPAL</sequence>
<dbReference type="EMBL" id="JAEMHM010000016">
    <property type="protein sequence ID" value="MBJ6726637.1"/>
    <property type="molecule type" value="Genomic_DNA"/>
</dbReference>
<proteinExistence type="predicted"/>
<accession>A0A8J7S6X2</accession>
<keyword evidence="1" id="KW-0472">Membrane</keyword>
<evidence type="ECO:0000313" key="3">
    <source>
        <dbReference type="Proteomes" id="UP000636888"/>
    </source>
</evidence>
<organism evidence="2 3">
    <name type="scientific">Geomesophilobacter sediminis</name>
    <dbReference type="NCBI Taxonomy" id="2798584"/>
    <lineage>
        <taxon>Bacteria</taxon>
        <taxon>Pseudomonadati</taxon>
        <taxon>Thermodesulfobacteriota</taxon>
        <taxon>Desulfuromonadia</taxon>
        <taxon>Geobacterales</taxon>
        <taxon>Geobacteraceae</taxon>
        <taxon>Geomesophilobacter</taxon>
    </lineage>
</organism>
<reference evidence="2" key="1">
    <citation type="submission" date="2020-12" db="EMBL/GenBank/DDBJ databases">
        <title>Geomonas sp. Red875, isolated from river sediment.</title>
        <authorList>
            <person name="Xu Z."/>
            <person name="Zhang Z."/>
            <person name="Masuda Y."/>
            <person name="Itoh H."/>
            <person name="Senoo K."/>
        </authorList>
    </citation>
    <scope>NUCLEOTIDE SEQUENCE</scope>
    <source>
        <strain evidence="2">Red875</strain>
    </source>
</reference>
<protein>
    <submittedName>
        <fullName evidence="2">Type II secretion system protein GspN</fullName>
    </submittedName>
</protein>
<name>A0A8J7S6X2_9BACT</name>
<dbReference type="NCBIfam" id="TIGR04411">
    <property type="entry name" value="T2SS_GspN_Lepto"/>
    <property type="match status" value="1"/>
</dbReference>
<evidence type="ECO:0000256" key="1">
    <source>
        <dbReference type="SAM" id="Phobius"/>
    </source>
</evidence>
<dbReference type="AlphaFoldDB" id="A0A8J7S6X2"/>
<keyword evidence="3" id="KW-1185">Reference proteome</keyword>
<dbReference type="RefSeq" id="WP_199385552.1">
    <property type="nucleotide sequence ID" value="NZ_JAEMHM010000016.1"/>
</dbReference>